<keyword evidence="2" id="KW-0949">S-adenosyl-L-methionine</keyword>
<comment type="similarity">
    <text evidence="1">Belongs to the anaerobic coproporphyrinogen-III oxidase family. HemW subfamily.</text>
</comment>
<name>A0A1E5T8S9_9FLAO</name>
<dbReference type="PANTHER" id="PTHR13932">
    <property type="entry name" value="COPROPORPHYRINIGEN III OXIDASE"/>
    <property type="match status" value="1"/>
</dbReference>
<dbReference type="InterPro" id="IPR006638">
    <property type="entry name" value="Elp3/MiaA/NifB-like_rSAM"/>
</dbReference>
<keyword evidence="2" id="KW-0349">Heme</keyword>
<dbReference type="InterPro" id="IPR058240">
    <property type="entry name" value="rSAM_sf"/>
</dbReference>
<comment type="caution">
    <text evidence="4">The sequence shown here is derived from an EMBL/GenBank/DDBJ whole genome shotgun (WGS) entry which is preliminary data.</text>
</comment>
<dbReference type="GO" id="GO:0004109">
    <property type="term" value="F:coproporphyrinogen oxidase activity"/>
    <property type="evidence" value="ECO:0007669"/>
    <property type="project" value="InterPro"/>
</dbReference>
<dbReference type="Proteomes" id="UP000095713">
    <property type="component" value="Unassembled WGS sequence"/>
</dbReference>
<keyword evidence="5" id="KW-1185">Reference proteome</keyword>
<dbReference type="InterPro" id="IPR034505">
    <property type="entry name" value="Coproporphyrinogen-III_oxidase"/>
</dbReference>
<evidence type="ECO:0000313" key="5">
    <source>
        <dbReference type="Proteomes" id="UP000095713"/>
    </source>
</evidence>
<dbReference type="SFLD" id="SFLDF00562">
    <property type="entry name" value="HemN-like__clustered_with_heat"/>
    <property type="match status" value="1"/>
</dbReference>
<dbReference type="InterPro" id="IPR004559">
    <property type="entry name" value="HemW-like"/>
</dbReference>
<evidence type="ECO:0000259" key="3">
    <source>
        <dbReference type="PROSITE" id="PS51918"/>
    </source>
</evidence>
<reference evidence="4 5" key="1">
    <citation type="submission" date="2016-05" db="EMBL/GenBank/DDBJ databases">
        <title>Draft Genome Sequence of Algibacter sp. Strain SK-16 Isolated from the Surface Water of Aburatsubo Inlet.</title>
        <authorList>
            <person name="Wong S.-K."/>
            <person name="Yoshizawa S."/>
            <person name="Nakajima Y."/>
            <person name="Ogura Y."/>
            <person name="Tetsuya H."/>
            <person name="Hamasaki K."/>
        </authorList>
    </citation>
    <scope>NUCLEOTIDE SEQUENCE [LARGE SCALE GENOMIC DNA]</scope>
    <source>
        <strain evidence="4 5">SK-16</strain>
    </source>
</reference>
<feature type="domain" description="Radical SAM core" evidence="3">
    <location>
        <begin position="1"/>
        <end position="248"/>
    </location>
</feature>
<comment type="subcellular location">
    <subcellularLocation>
        <location evidence="2">Cytoplasm</location>
    </subcellularLocation>
</comment>
<dbReference type="Gene3D" id="3.30.750.200">
    <property type="match status" value="1"/>
</dbReference>
<dbReference type="RefSeq" id="WP_069830232.1">
    <property type="nucleotide sequence ID" value="NZ_MDJD01000043.1"/>
</dbReference>
<dbReference type="STRING" id="1849968.A8C32_14885"/>
<keyword evidence="2" id="KW-0963">Cytoplasm</keyword>
<organism evidence="4 5">
    <name type="scientific">Flavivirga aquatica</name>
    <dbReference type="NCBI Taxonomy" id="1849968"/>
    <lineage>
        <taxon>Bacteria</taxon>
        <taxon>Pseudomonadati</taxon>
        <taxon>Bacteroidota</taxon>
        <taxon>Flavobacteriia</taxon>
        <taxon>Flavobacteriales</taxon>
        <taxon>Flavobacteriaceae</taxon>
        <taxon>Flavivirga</taxon>
    </lineage>
</organism>
<dbReference type="InterPro" id="IPR010723">
    <property type="entry name" value="HemN_C"/>
</dbReference>
<dbReference type="Pfam" id="PF04055">
    <property type="entry name" value="Radical_SAM"/>
    <property type="match status" value="1"/>
</dbReference>
<dbReference type="SFLD" id="SFLDG01065">
    <property type="entry name" value="anaerobic_coproporphyrinogen-I"/>
    <property type="match status" value="1"/>
</dbReference>
<gene>
    <name evidence="4" type="ORF">A8C32_14885</name>
</gene>
<dbReference type="Pfam" id="PF06969">
    <property type="entry name" value="HemN_C"/>
    <property type="match status" value="1"/>
</dbReference>
<keyword evidence="2" id="KW-0004">4Fe-4S</keyword>
<dbReference type="AlphaFoldDB" id="A0A1E5T8S9"/>
<dbReference type="NCBIfam" id="TIGR00539">
    <property type="entry name" value="hemN_rel"/>
    <property type="match status" value="1"/>
</dbReference>
<protein>
    <recommendedName>
        <fullName evidence="2">Heme chaperone HemW</fullName>
    </recommendedName>
</protein>
<dbReference type="SFLD" id="SFLDS00029">
    <property type="entry name" value="Radical_SAM"/>
    <property type="match status" value="1"/>
</dbReference>
<dbReference type="SMART" id="SM00729">
    <property type="entry name" value="Elp3"/>
    <property type="match status" value="1"/>
</dbReference>
<dbReference type="GO" id="GO:0051539">
    <property type="term" value="F:4 iron, 4 sulfur cluster binding"/>
    <property type="evidence" value="ECO:0007669"/>
    <property type="project" value="UniProtKB-UniRule"/>
</dbReference>
<comment type="function">
    <text evidence="2">Probably acts as a heme chaperone, transferring heme to an unknown acceptor. Binds one molecule of heme per monomer, possibly covalently. Binds 1 [4Fe-4S] cluster. The cluster is coordinated with 3 cysteines and an exchangeable S-adenosyl-L-methionine.</text>
</comment>
<evidence type="ECO:0000256" key="1">
    <source>
        <dbReference type="ARBA" id="ARBA00006100"/>
    </source>
</evidence>
<dbReference type="InterPro" id="IPR007197">
    <property type="entry name" value="rSAM"/>
</dbReference>
<dbReference type="SUPFAM" id="SSF102114">
    <property type="entry name" value="Radical SAM enzymes"/>
    <property type="match status" value="1"/>
</dbReference>
<dbReference type="EMBL" id="MDJD01000043">
    <property type="protein sequence ID" value="OEK07774.1"/>
    <property type="molecule type" value="Genomic_DNA"/>
</dbReference>
<keyword evidence="2" id="KW-0143">Chaperone</keyword>
<evidence type="ECO:0000313" key="4">
    <source>
        <dbReference type="EMBL" id="OEK07774.1"/>
    </source>
</evidence>
<dbReference type="GO" id="GO:0046872">
    <property type="term" value="F:metal ion binding"/>
    <property type="evidence" value="ECO:0007669"/>
    <property type="project" value="UniProtKB-UniRule"/>
</dbReference>
<sequence>MAGIYIHIPFCKQACFYCDFHFSTSLKKKDELVQALVIELEIRKKELKNSIIETIYFGGGTPSLLTVKELKLLIDAIYKNYKVAQNPEITLEANPDDLIQAQNSNSNAIFSTEEEQTKTLFKDYKNIGINRLSIGIQSFFEDDLKNMNRAHNAKEAKICLEEATRYFDNITIDLIYGIPNMSLEKWNKNLEIAFSFGINHISSYALTVEPKTALDSFVKKGTYPPIDENLALQHFNHLIERTVRQGFVQYEISNFGKPNYFSKHNTSYWQGKLYLGIGPSAHSFYGNQRSWNVANNAKYIQTIHKKELPNTIENLSEKDQYNEYVMTGLRTVWGISLNKIEQDYGNKYLKHLESSAEKFINKELLIFENKIEQPVQSNKTISLKTSNNNILKVTQKGKFLVDGIASELFMI</sequence>
<dbReference type="CDD" id="cd01335">
    <property type="entry name" value="Radical_SAM"/>
    <property type="match status" value="1"/>
</dbReference>
<evidence type="ECO:0000256" key="2">
    <source>
        <dbReference type="RuleBase" id="RU364116"/>
    </source>
</evidence>
<keyword evidence="2" id="KW-0408">Iron</keyword>
<keyword evidence="2" id="KW-0411">Iron-sulfur</keyword>
<dbReference type="PROSITE" id="PS51918">
    <property type="entry name" value="RADICAL_SAM"/>
    <property type="match status" value="1"/>
</dbReference>
<proteinExistence type="inferred from homology"/>
<dbReference type="OrthoDB" id="9808022at2"/>
<dbReference type="PANTHER" id="PTHR13932:SF5">
    <property type="entry name" value="RADICAL S-ADENOSYL METHIONINE DOMAIN-CONTAINING PROTEIN 1, MITOCHONDRIAL"/>
    <property type="match status" value="1"/>
</dbReference>
<keyword evidence="2" id="KW-0479">Metal-binding</keyword>
<dbReference type="GO" id="GO:0005737">
    <property type="term" value="C:cytoplasm"/>
    <property type="evidence" value="ECO:0007669"/>
    <property type="project" value="UniProtKB-SubCell"/>
</dbReference>
<dbReference type="GO" id="GO:0006779">
    <property type="term" value="P:porphyrin-containing compound biosynthetic process"/>
    <property type="evidence" value="ECO:0007669"/>
    <property type="project" value="InterPro"/>
</dbReference>
<accession>A0A1E5T8S9</accession>